<dbReference type="Proteomes" id="UP000675968">
    <property type="component" value="Unassembled WGS sequence"/>
</dbReference>
<proteinExistence type="predicted"/>
<reference evidence="2" key="2">
    <citation type="submission" date="2021-05" db="EMBL/GenBank/DDBJ databases">
        <title>Protein family content uncovers lineage relationships and bacterial pathway maintenance mechanisms in DPANN archaea.</title>
        <authorList>
            <person name="Castelle C.J."/>
            <person name="Meheust R."/>
            <person name="Jaffe A.L."/>
            <person name="Seitz K."/>
            <person name="Gong X."/>
            <person name="Baker B.J."/>
            <person name="Banfield J.F."/>
        </authorList>
    </citation>
    <scope>NUCLEOTIDE SEQUENCE</scope>
    <source>
        <strain evidence="2">RIFCSPLOWO2_01_FULL_AR10_48_17</strain>
    </source>
</reference>
<feature type="transmembrane region" description="Helical" evidence="1">
    <location>
        <begin position="67"/>
        <end position="90"/>
    </location>
</feature>
<dbReference type="AlphaFoldDB" id="A0A8T4L2H3"/>
<comment type="caution">
    <text evidence="2">The sequence shown here is derived from an EMBL/GenBank/DDBJ whole genome shotgun (WGS) entry which is preliminary data.</text>
</comment>
<keyword evidence="1" id="KW-0472">Membrane</keyword>
<evidence type="ECO:0000313" key="3">
    <source>
        <dbReference type="Proteomes" id="UP000675968"/>
    </source>
</evidence>
<gene>
    <name evidence="2" type="ORF">J4215_00025</name>
</gene>
<keyword evidence="1" id="KW-0812">Transmembrane</keyword>
<protein>
    <submittedName>
        <fullName evidence="2">Uncharacterized protein</fullName>
    </submittedName>
</protein>
<evidence type="ECO:0000313" key="2">
    <source>
        <dbReference type="EMBL" id="MBS3060951.1"/>
    </source>
</evidence>
<name>A0A8T4L2H3_9ARCH</name>
<evidence type="ECO:0000256" key="1">
    <source>
        <dbReference type="SAM" id="Phobius"/>
    </source>
</evidence>
<dbReference type="EMBL" id="JAGVWC010000001">
    <property type="protein sequence ID" value="MBS3060951.1"/>
    <property type="molecule type" value="Genomic_DNA"/>
</dbReference>
<reference evidence="2" key="1">
    <citation type="submission" date="2021-03" db="EMBL/GenBank/DDBJ databases">
        <authorList>
            <person name="Jaffe A."/>
        </authorList>
    </citation>
    <scope>NUCLEOTIDE SEQUENCE</scope>
    <source>
        <strain evidence="2">RIFCSPLOWO2_01_FULL_AR10_48_17</strain>
    </source>
</reference>
<organism evidence="2 3">
    <name type="scientific">Candidatus Iainarchaeum sp</name>
    <dbReference type="NCBI Taxonomy" id="3101447"/>
    <lineage>
        <taxon>Archaea</taxon>
        <taxon>Candidatus Iainarchaeota</taxon>
        <taxon>Candidatus Iainarchaeia</taxon>
        <taxon>Candidatus Iainarchaeales</taxon>
        <taxon>Candidatus Iainarchaeaceae</taxon>
        <taxon>Candidatus Iainarchaeum</taxon>
    </lineage>
</organism>
<sequence length="99" mass="11358">MRFSKPATEKESNSTRKTAILPPFMPRKRIKKYKKALFEKKRRKKQKTNAYKNKGKKIAKIRGSIRFTAWLVFSNTVSVGTFGAFSFFSISSADEPGFS</sequence>
<accession>A0A8T4L2H3</accession>
<keyword evidence="1" id="KW-1133">Transmembrane helix</keyword>